<dbReference type="GO" id="GO:0006260">
    <property type="term" value="P:DNA replication"/>
    <property type="evidence" value="ECO:0007669"/>
    <property type="project" value="UniProtKB-KW"/>
</dbReference>
<comment type="domain">
    <text evidence="14">The J domain is necessary and sufficient to stimulate DnaK ATPase activity. Zinc center 1 plays an important role in the autonomous, DnaK-independent chaperone activity of DnaJ. Zinc center 2 is essential for interaction with DnaK and for DnaJ activity.</text>
</comment>
<dbReference type="InterPro" id="IPR002939">
    <property type="entry name" value="DnaJ_C"/>
</dbReference>
<dbReference type="GO" id="GO:0031072">
    <property type="term" value="F:heat shock protein binding"/>
    <property type="evidence" value="ECO:0007669"/>
    <property type="project" value="InterPro"/>
</dbReference>
<feature type="binding site" evidence="14">
    <location>
        <position position="180"/>
    </location>
    <ligand>
        <name>Zn(2+)</name>
        <dbReference type="ChEBI" id="CHEBI:29105"/>
        <label>2</label>
    </ligand>
</feature>
<dbReference type="CDD" id="cd06257">
    <property type="entry name" value="DnaJ"/>
    <property type="match status" value="1"/>
</dbReference>
<evidence type="ECO:0000256" key="5">
    <source>
        <dbReference type="ARBA" id="ARBA00022723"/>
    </source>
</evidence>
<dbReference type="Pfam" id="PF00226">
    <property type="entry name" value="DnaJ"/>
    <property type="match status" value="1"/>
</dbReference>
<feature type="binding site" evidence="14">
    <location>
        <position position="163"/>
    </location>
    <ligand>
        <name>Zn(2+)</name>
        <dbReference type="ChEBI" id="CHEBI:29105"/>
        <label>1</label>
    </ligand>
</feature>
<dbReference type="PROSITE" id="PS51188">
    <property type="entry name" value="ZF_CR"/>
    <property type="match status" value="1"/>
</dbReference>
<dbReference type="PATRIC" id="fig|1703771.3.peg.954"/>
<feature type="binding site" evidence="14">
    <location>
        <position position="206"/>
    </location>
    <ligand>
        <name>Zn(2+)</name>
        <dbReference type="ChEBI" id="CHEBI:29105"/>
        <label>2</label>
    </ligand>
</feature>
<evidence type="ECO:0000256" key="9">
    <source>
        <dbReference type="ARBA" id="ARBA00023016"/>
    </source>
</evidence>
<evidence type="ECO:0000256" key="8">
    <source>
        <dbReference type="ARBA" id="ARBA00022833"/>
    </source>
</evidence>
<dbReference type="SUPFAM" id="SSF46565">
    <property type="entry name" value="Chaperone J-domain"/>
    <property type="match status" value="1"/>
</dbReference>
<accession>A0A0S7WKX7</accession>
<dbReference type="GO" id="GO:0008270">
    <property type="term" value="F:zinc ion binding"/>
    <property type="evidence" value="ECO:0007669"/>
    <property type="project" value="UniProtKB-UniRule"/>
</dbReference>
<dbReference type="InterPro" id="IPR001623">
    <property type="entry name" value="DnaJ_domain"/>
</dbReference>
<dbReference type="AlphaFoldDB" id="A0A0S7WKX7"/>
<evidence type="ECO:0000256" key="10">
    <source>
        <dbReference type="ARBA" id="ARBA00023186"/>
    </source>
</evidence>
<dbReference type="Gene3D" id="1.10.287.110">
    <property type="entry name" value="DnaJ domain"/>
    <property type="match status" value="1"/>
</dbReference>
<dbReference type="InterPro" id="IPR036869">
    <property type="entry name" value="J_dom_sf"/>
</dbReference>
<evidence type="ECO:0000259" key="16">
    <source>
        <dbReference type="PROSITE" id="PS50076"/>
    </source>
</evidence>
<name>A0A0S7WKX7_UNCT6</name>
<evidence type="ECO:0000256" key="13">
    <source>
        <dbReference type="ARBA" id="ARBA00067609"/>
    </source>
</evidence>
<dbReference type="Pfam" id="PF01556">
    <property type="entry name" value="DnaJ_C"/>
    <property type="match status" value="1"/>
</dbReference>
<feature type="binding site" evidence="14">
    <location>
        <position position="183"/>
    </location>
    <ligand>
        <name>Zn(2+)</name>
        <dbReference type="ChEBI" id="CHEBI:29105"/>
        <label>2</label>
    </ligand>
</feature>
<feature type="repeat" description="CXXCXGXG motif" evidence="14">
    <location>
        <begin position="220"/>
        <end position="227"/>
    </location>
</feature>
<comment type="similarity">
    <text evidence="12 14">Belongs to the DnaJ family.</text>
</comment>
<evidence type="ECO:0000313" key="19">
    <source>
        <dbReference type="Proteomes" id="UP000051124"/>
    </source>
</evidence>
<dbReference type="SUPFAM" id="SSF57938">
    <property type="entry name" value="DnaJ/Hsp40 cysteine-rich domain"/>
    <property type="match status" value="1"/>
</dbReference>
<dbReference type="GO" id="GO:0005524">
    <property type="term" value="F:ATP binding"/>
    <property type="evidence" value="ECO:0007669"/>
    <property type="project" value="InterPro"/>
</dbReference>
<comment type="subunit">
    <text evidence="2 14">Homodimer.</text>
</comment>
<dbReference type="FunFam" id="2.10.230.10:FF:000002">
    <property type="entry name" value="Molecular chaperone DnaJ"/>
    <property type="match status" value="1"/>
</dbReference>
<evidence type="ECO:0000256" key="6">
    <source>
        <dbReference type="ARBA" id="ARBA00022737"/>
    </source>
</evidence>
<dbReference type="InterPro" id="IPR001305">
    <property type="entry name" value="HSP_DnaJ_Cys-rich_dom"/>
</dbReference>
<evidence type="ECO:0000256" key="11">
    <source>
        <dbReference type="ARBA" id="ARBA00053423"/>
    </source>
</evidence>
<dbReference type="CDD" id="cd10719">
    <property type="entry name" value="DnaJ_zf"/>
    <property type="match status" value="1"/>
</dbReference>
<dbReference type="PRINTS" id="PR00625">
    <property type="entry name" value="JDOMAIN"/>
</dbReference>
<feature type="repeat" description="CXXCXGXG motif" evidence="14">
    <location>
        <begin position="180"/>
        <end position="187"/>
    </location>
</feature>
<dbReference type="HAMAP" id="MF_01152">
    <property type="entry name" value="DnaJ"/>
    <property type="match status" value="1"/>
</dbReference>
<dbReference type="PROSITE" id="PS00636">
    <property type="entry name" value="DNAJ_1"/>
    <property type="match status" value="1"/>
</dbReference>
<dbReference type="FunFam" id="2.60.260.20:FF:000004">
    <property type="entry name" value="Molecular chaperone DnaJ"/>
    <property type="match status" value="1"/>
</dbReference>
<dbReference type="GO" id="GO:0051082">
    <property type="term" value="F:unfolded protein binding"/>
    <property type="evidence" value="ECO:0007669"/>
    <property type="project" value="UniProtKB-UniRule"/>
</dbReference>
<comment type="function">
    <text evidence="11 14">Participates actively in the response to hyperosmotic and heat shock by preventing the aggregation of stress-denatured proteins and by disaggregating proteins, also in an autonomous, DnaK-independent fashion. Unfolded proteins bind initially to DnaJ; upon interaction with the DnaJ-bound protein, DnaK hydrolyzes its bound ATP, resulting in the formation of a stable complex. GrpE releases ADP from DnaK; ATP binding to DnaK triggers the release of the substrate protein, thus completing the reaction cycle. Several rounds of ATP-dependent interactions between DnaJ, DnaK and GrpE are required for fully efficient folding. Also involved, together with DnaK and GrpE, in the DNA replication of plasmids through activation of initiation proteins.</text>
</comment>
<dbReference type="PANTHER" id="PTHR43096">
    <property type="entry name" value="DNAJ HOMOLOG 1, MITOCHONDRIAL-RELATED"/>
    <property type="match status" value="1"/>
</dbReference>
<organism evidence="18 19">
    <name type="scientific">candidate division TA06 bacterium DG_26</name>
    <dbReference type="NCBI Taxonomy" id="1703771"/>
    <lineage>
        <taxon>Bacteria</taxon>
        <taxon>Bacteria division TA06</taxon>
    </lineage>
</organism>
<dbReference type="FunFam" id="1.10.287.110:FF:000034">
    <property type="entry name" value="Chaperone protein DnaJ"/>
    <property type="match status" value="1"/>
</dbReference>
<dbReference type="SMART" id="SM00271">
    <property type="entry name" value="DnaJ"/>
    <property type="match status" value="1"/>
</dbReference>
<feature type="binding site" evidence="14">
    <location>
        <position position="209"/>
    </location>
    <ligand>
        <name>Zn(2+)</name>
        <dbReference type="ChEBI" id="CHEBI:29105"/>
        <label>2</label>
    </ligand>
</feature>
<evidence type="ECO:0000256" key="4">
    <source>
        <dbReference type="ARBA" id="ARBA00022705"/>
    </source>
</evidence>
<comment type="subcellular location">
    <subcellularLocation>
        <location evidence="1 14">Cytoplasm</location>
    </subcellularLocation>
</comment>
<dbReference type="PANTHER" id="PTHR43096:SF48">
    <property type="entry name" value="CHAPERONE PROTEIN DNAJ"/>
    <property type="match status" value="1"/>
</dbReference>
<evidence type="ECO:0000256" key="7">
    <source>
        <dbReference type="ARBA" id="ARBA00022771"/>
    </source>
</evidence>
<protein>
    <recommendedName>
        <fullName evidence="13 14">Chaperone protein DnaJ</fullName>
    </recommendedName>
</protein>
<dbReference type="InterPro" id="IPR018253">
    <property type="entry name" value="DnaJ_domain_CS"/>
</dbReference>
<evidence type="ECO:0000256" key="3">
    <source>
        <dbReference type="ARBA" id="ARBA00022490"/>
    </source>
</evidence>
<dbReference type="Gene3D" id="2.60.260.20">
    <property type="entry name" value="Urease metallochaperone UreE, N-terminal domain"/>
    <property type="match status" value="2"/>
</dbReference>
<evidence type="ECO:0000259" key="17">
    <source>
        <dbReference type="PROSITE" id="PS51188"/>
    </source>
</evidence>
<comment type="cofactor">
    <cofactor evidence="14">
        <name>Zn(2+)</name>
        <dbReference type="ChEBI" id="CHEBI:29105"/>
    </cofactor>
    <text evidence="14">Binds 2 Zn(2+) ions per monomer.</text>
</comment>
<dbReference type="NCBIfam" id="NF008035">
    <property type="entry name" value="PRK10767.1"/>
    <property type="match status" value="1"/>
</dbReference>
<dbReference type="GO" id="GO:0042026">
    <property type="term" value="P:protein refolding"/>
    <property type="evidence" value="ECO:0007669"/>
    <property type="project" value="TreeGrafter"/>
</dbReference>
<evidence type="ECO:0000256" key="2">
    <source>
        <dbReference type="ARBA" id="ARBA00011738"/>
    </source>
</evidence>
<proteinExistence type="inferred from homology"/>
<dbReference type="GO" id="GO:0009408">
    <property type="term" value="P:response to heat"/>
    <property type="evidence" value="ECO:0007669"/>
    <property type="project" value="InterPro"/>
</dbReference>
<evidence type="ECO:0000256" key="15">
    <source>
        <dbReference type="PROSITE-ProRule" id="PRU00546"/>
    </source>
</evidence>
<dbReference type="InterPro" id="IPR036410">
    <property type="entry name" value="HSP_DnaJ_Cys-rich_dom_sf"/>
</dbReference>
<feature type="binding site" evidence="14">
    <location>
        <position position="220"/>
    </location>
    <ligand>
        <name>Zn(2+)</name>
        <dbReference type="ChEBI" id="CHEBI:29105"/>
        <label>1</label>
    </ligand>
</feature>
<dbReference type="SUPFAM" id="SSF49493">
    <property type="entry name" value="HSP40/DnaJ peptide-binding domain"/>
    <property type="match status" value="2"/>
</dbReference>
<dbReference type="EMBL" id="LIZT01000026">
    <property type="protein sequence ID" value="KPJ50268.1"/>
    <property type="molecule type" value="Genomic_DNA"/>
</dbReference>
<dbReference type="Pfam" id="PF00684">
    <property type="entry name" value="DnaJ_CXXCXGXG"/>
    <property type="match status" value="1"/>
</dbReference>
<keyword evidence="3 14" id="KW-0963">Cytoplasm</keyword>
<keyword evidence="10 14" id="KW-0143">Chaperone</keyword>
<feature type="repeat" description="CXXCXGXG motif" evidence="14">
    <location>
        <begin position="163"/>
        <end position="170"/>
    </location>
</feature>
<evidence type="ECO:0000256" key="12">
    <source>
        <dbReference type="ARBA" id="ARBA00061004"/>
    </source>
</evidence>
<keyword evidence="9 14" id="KW-0346">Stress response</keyword>
<dbReference type="Proteomes" id="UP000051124">
    <property type="component" value="Unassembled WGS sequence"/>
</dbReference>
<dbReference type="InterPro" id="IPR008971">
    <property type="entry name" value="HSP40/DnaJ_pept-bd"/>
</dbReference>
<gene>
    <name evidence="14" type="primary">dnaJ</name>
    <name evidence="18" type="ORF">AMJ40_03400</name>
</gene>
<feature type="binding site" evidence="14">
    <location>
        <position position="166"/>
    </location>
    <ligand>
        <name>Zn(2+)</name>
        <dbReference type="ChEBI" id="CHEBI:29105"/>
        <label>1</label>
    </ligand>
</feature>
<dbReference type="NCBIfam" id="TIGR02349">
    <property type="entry name" value="DnaJ_bact"/>
    <property type="match status" value="1"/>
</dbReference>
<sequence length="389" mass="43271">MEKRNYYEVLGVSKTATEDEIKRAYRGLAKKYHPDVNRENKEEAAERFKEISEAYEVLMDKTKRAAYDRYGHAGVEKTFGKGGFDWSDFTHYEDIRDIFRGFDDFFETGSIFDMFFGRPGTRVQPRGRTTIRGSDIKIRLKLSLDDVKSGVKKKLKISRFEACGECGGTGAKQGSKPQDCPVCHGSGELREISRSLFGQFVQVRTCPRCGGEGRVVIDPCATCNGSGRVKRESTINIKIPKGVGTGNYITLRGEGNAGPKNGPRGDLFVIIEEREHEIFERRGSDLYCTVPIGFSLATLGGEVEVPTLDGRVKLKIPAATQTGKLFRLRGKGLPDVGGGRQGDEYVEVVVWTPTQLSKREVELLRELATYEKIPKPTRASSRSKSKTGS</sequence>
<keyword evidence="6 14" id="KW-0677">Repeat</keyword>
<dbReference type="PROSITE" id="PS50076">
    <property type="entry name" value="DNAJ_2"/>
    <property type="match status" value="1"/>
</dbReference>
<reference evidence="18 19" key="1">
    <citation type="journal article" date="2015" name="Microbiome">
        <title>Genomic resolution of linkages in carbon, nitrogen, and sulfur cycling among widespread estuary sediment bacteria.</title>
        <authorList>
            <person name="Baker B.J."/>
            <person name="Lazar C.S."/>
            <person name="Teske A.P."/>
            <person name="Dick G.J."/>
        </authorList>
    </citation>
    <scope>NUCLEOTIDE SEQUENCE [LARGE SCALE GENOMIC DNA]</scope>
    <source>
        <strain evidence="18">DG_26</strain>
    </source>
</reference>
<dbReference type="InterPro" id="IPR012724">
    <property type="entry name" value="DnaJ"/>
</dbReference>
<evidence type="ECO:0000256" key="1">
    <source>
        <dbReference type="ARBA" id="ARBA00004496"/>
    </source>
</evidence>
<keyword evidence="4 14" id="KW-0235">DNA replication</keyword>
<keyword evidence="8 14" id="KW-0862">Zinc</keyword>
<dbReference type="Gene3D" id="2.10.230.10">
    <property type="entry name" value="Heat shock protein DnaJ, cysteine-rich domain"/>
    <property type="match status" value="1"/>
</dbReference>
<feature type="repeat" description="CXXCXGXG motif" evidence="14">
    <location>
        <begin position="206"/>
        <end position="213"/>
    </location>
</feature>
<feature type="domain" description="J" evidence="16">
    <location>
        <begin position="5"/>
        <end position="71"/>
    </location>
</feature>
<keyword evidence="5 14" id="KW-0479">Metal-binding</keyword>
<evidence type="ECO:0000313" key="18">
    <source>
        <dbReference type="EMBL" id="KPJ50268.1"/>
    </source>
</evidence>
<dbReference type="CDD" id="cd10747">
    <property type="entry name" value="DnaJ_C"/>
    <property type="match status" value="1"/>
</dbReference>
<keyword evidence="7 14" id="KW-0863">Zinc-finger</keyword>
<feature type="binding site" evidence="14">
    <location>
        <position position="223"/>
    </location>
    <ligand>
        <name>Zn(2+)</name>
        <dbReference type="ChEBI" id="CHEBI:29105"/>
        <label>1</label>
    </ligand>
</feature>
<evidence type="ECO:0000256" key="14">
    <source>
        <dbReference type="HAMAP-Rule" id="MF_01152"/>
    </source>
</evidence>
<feature type="domain" description="CR-type" evidence="17">
    <location>
        <begin position="150"/>
        <end position="232"/>
    </location>
</feature>
<feature type="zinc finger region" description="CR-type" evidence="15">
    <location>
        <begin position="150"/>
        <end position="232"/>
    </location>
</feature>
<comment type="caution">
    <text evidence="18">The sequence shown here is derived from an EMBL/GenBank/DDBJ whole genome shotgun (WGS) entry which is preliminary data.</text>
</comment>
<dbReference type="GO" id="GO:0005737">
    <property type="term" value="C:cytoplasm"/>
    <property type="evidence" value="ECO:0007669"/>
    <property type="project" value="UniProtKB-SubCell"/>
</dbReference>